<evidence type="ECO:0000256" key="6">
    <source>
        <dbReference type="ARBA" id="ARBA00022692"/>
    </source>
</evidence>
<comment type="caution">
    <text evidence="21">The sequence shown here is derived from an EMBL/GenBank/DDBJ whole genome shotgun (WGS) entry which is preliminary data.</text>
</comment>
<dbReference type="GO" id="GO:0005524">
    <property type="term" value="F:ATP binding"/>
    <property type="evidence" value="ECO:0007669"/>
    <property type="project" value="UniProtKB-KW"/>
</dbReference>
<organism evidence="21 23">
    <name type="scientific">Pedobacter hiemivivus</name>
    <dbReference type="NCBI Taxonomy" id="2530454"/>
    <lineage>
        <taxon>Bacteria</taxon>
        <taxon>Pseudomonadati</taxon>
        <taxon>Bacteroidota</taxon>
        <taxon>Sphingobacteriia</taxon>
        <taxon>Sphingobacteriales</taxon>
        <taxon>Sphingobacteriaceae</taxon>
        <taxon>Pedobacter</taxon>
    </lineage>
</organism>
<evidence type="ECO:0000256" key="12">
    <source>
        <dbReference type="ARBA" id="ARBA00023136"/>
    </source>
</evidence>
<dbReference type="OrthoDB" id="1493837at2"/>
<evidence type="ECO:0000256" key="1">
    <source>
        <dbReference type="ARBA" id="ARBA00004651"/>
    </source>
</evidence>
<feature type="binding site" evidence="18">
    <location>
        <position position="70"/>
    </location>
    <ligand>
        <name>a divalent metal cation</name>
        <dbReference type="ChEBI" id="CHEBI:60240"/>
    </ligand>
</feature>
<keyword evidence="10 19" id="KW-1133">Transmembrane helix</keyword>
<keyword evidence="7 17" id="KW-0547">Nucleotide-binding</keyword>
<keyword evidence="4" id="KW-0444">Lipid biosynthesis</keyword>
<evidence type="ECO:0000313" key="23">
    <source>
        <dbReference type="Proteomes" id="UP000309594"/>
    </source>
</evidence>
<keyword evidence="18" id="KW-0479">Metal-binding</keyword>
<dbReference type="AlphaFoldDB" id="A0A4U1GAR2"/>
<dbReference type="EMBL" id="SJSM01000009">
    <property type="protein sequence ID" value="TCC95567.1"/>
    <property type="molecule type" value="Genomic_DNA"/>
</dbReference>
<evidence type="ECO:0000256" key="2">
    <source>
        <dbReference type="ARBA" id="ARBA00005967"/>
    </source>
</evidence>
<keyword evidence="13" id="KW-0594">Phospholipid biosynthesis</keyword>
<evidence type="ECO:0000256" key="9">
    <source>
        <dbReference type="ARBA" id="ARBA00022840"/>
    </source>
</evidence>
<comment type="similarity">
    <text evidence="2">Belongs to the bacterial diacylglycerol kinase family.</text>
</comment>
<evidence type="ECO:0000256" key="4">
    <source>
        <dbReference type="ARBA" id="ARBA00022516"/>
    </source>
</evidence>
<dbReference type="CDD" id="cd14265">
    <property type="entry name" value="UDPK_IM_like"/>
    <property type="match status" value="1"/>
</dbReference>
<keyword evidence="11" id="KW-0443">Lipid metabolism</keyword>
<dbReference type="Pfam" id="PF01219">
    <property type="entry name" value="DAGK_prokar"/>
    <property type="match status" value="1"/>
</dbReference>
<dbReference type="GO" id="GO:0046872">
    <property type="term" value="F:metal ion binding"/>
    <property type="evidence" value="ECO:0007669"/>
    <property type="project" value="UniProtKB-KW"/>
</dbReference>
<evidence type="ECO:0000256" key="14">
    <source>
        <dbReference type="ARBA" id="ARBA00023264"/>
    </source>
</evidence>
<name>A0A4U1GAR2_9SPHI</name>
<evidence type="ECO:0000256" key="19">
    <source>
        <dbReference type="SAM" id="Phobius"/>
    </source>
</evidence>
<keyword evidence="3" id="KW-1003">Cell membrane</keyword>
<dbReference type="Gene3D" id="1.10.287.3610">
    <property type="match status" value="1"/>
</dbReference>
<reference evidence="21 23" key="2">
    <citation type="submission" date="2019-04" db="EMBL/GenBank/DDBJ databases">
        <title>Pedobacter sp. RP-1-16 sp. nov., isolated from Arctic soil.</title>
        <authorList>
            <person name="Dahal R.H."/>
            <person name="Kim D.-U."/>
        </authorList>
    </citation>
    <scope>NUCLEOTIDE SEQUENCE [LARGE SCALE GENOMIC DNA]</scope>
    <source>
        <strain evidence="21 23">RP-1-16</strain>
    </source>
</reference>
<dbReference type="GO" id="GO:0016301">
    <property type="term" value="F:kinase activity"/>
    <property type="evidence" value="ECO:0007669"/>
    <property type="project" value="UniProtKB-KW"/>
</dbReference>
<evidence type="ECO:0000313" key="21">
    <source>
        <dbReference type="EMBL" id="TKC61011.1"/>
    </source>
</evidence>
<evidence type="ECO:0000256" key="16">
    <source>
        <dbReference type="PIRSR" id="PIRSR600829-2"/>
    </source>
</evidence>
<sequence>MGKFIRGFGYAFSGLGYAFKSQLNFKVHLLTAILVSIAGCWFKLSIAEWLWIIAAIGMVLMAELLNTAIEILVDLVSPEIHPKAKIIKDVAAAAVLVTAITAAIIGLIIFIPKILNYAS</sequence>
<evidence type="ECO:0000313" key="22">
    <source>
        <dbReference type="Proteomes" id="UP000291117"/>
    </source>
</evidence>
<evidence type="ECO:0000256" key="10">
    <source>
        <dbReference type="ARBA" id="ARBA00022989"/>
    </source>
</evidence>
<evidence type="ECO:0000313" key="20">
    <source>
        <dbReference type="EMBL" id="TCC95567.1"/>
    </source>
</evidence>
<evidence type="ECO:0000256" key="8">
    <source>
        <dbReference type="ARBA" id="ARBA00022777"/>
    </source>
</evidence>
<dbReference type="GO" id="GO:0008654">
    <property type="term" value="P:phospholipid biosynthetic process"/>
    <property type="evidence" value="ECO:0007669"/>
    <property type="project" value="UniProtKB-KW"/>
</dbReference>
<evidence type="ECO:0000256" key="5">
    <source>
        <dbReference type="ARBA" id="ARBA00022679"/>
    </source>
</evidence>
<feature type="binding site" evidence="17">
    <location>
        <position position="70"/>
    </location>
    <ligand>
        <name>ATP</name>
        <dbReference type="ChEBI" id="CHEBI:30616"/>
    </ligand>
</feature>
<keyword evidence="8 21" id="KW-0418">Kinase</keyword>
<keyword evidence="22" id="KW-1185">Reference proteome</keyword>
<feature type="transmembrane region" description="Helical" evidence="19">
    <location>
        <begin position="50"/>
        <end position="69"/>
    </location>
</feature>
<dbReference type="Proteomes" id="UP000291117">
    <property type="component" value="Unassembled WGS sequence"/>
</dbReference>
<evidence type="ECO:0000256" key="7">
    <source>
        <dbReference type="ARBA" id="ARBA00022741"/>
    </source>
</evidence>
<feature type="binding site" evidence="17">
    <location>
        <position position="10"/>
    </location>
    <ligand>
        <name>ATP</name>
        <dbReference type="ChEBI" id="CHEBI:30616"/>
    </ligand>
</feature>
<evidence type="ECO:0000256" key="15">
    <source>
        <dbReference type="PIRSR" id="PIRSR600829-1"/>
    </source>
</evidence>
<accession>A0A4U1GAR2</accession>
<keyword evidence="18" id="KW-0460">Magnesium</keyword>
<dbReference type="EMBL" id="SWDX01000004">
    <property type="protein sequence ID" value="TKC61011.1"/>
    <property type="molecule type" value="Genomic_DNA"/>
</dbReference>
<dbReference type="InterPro" id="IPR000829">
    <property type="entry name" value="DAGK"/>
</dbReference>
<evidence type="ECO:0000256" key="3">
    <source>
        <dbReference type="ARBA" id="ARBA00022475"/>
    </source>
</evidence>
<comment type="subcellular location">
    <subcellularLocation>
        <location evidence="1">Cell membrane</location>
        <topology evidence="1">Multi-pass membrane protein</topology>
    </subcellularLocation>
</comment>
<feature type="binding site" evidence="16">
    <location>
        <position position="63"/>
    </location>
    <ligand>
        <name>substrate</name>
    </ligand>
</feature>
<dbReference type="PANTHER" id="PTHR34299:SF1">
    <property type="entry name" value="DIACYLGLYCEROL KINASE"/>
    <property type="match status" value="1"/>
</dbReference>
<dbReference type="PANTHER" id="PTHR34299">
    <property type="entry name" value="DIACYLGLYCEROL KINASE"/>
    <property type="match status" value="1"/>
</dbReference>
<dbReference type="RefSeq" id="WP_131610093.1">
    <property type="nucleotide sequence ID" value="NZ_SJSM01000009.1"/>
</dbReference>
<dbReference type="InterPro" id="IPR033717">
    <property type="entry name" value="UDPK"/>
</dbReference>
<keyword evidence="14" id="KW-1208">Phospholipid metabolism</keyword>
<gene>
    <name evidence="20" type="ORF">EZ444_15675</name>
    <name evidence="21" type="ORF">FBD94_10690</name>
</gene>
<dbReference type="PROSITE" id="PS01069">
    <property type="entry name" value="DAGK_PROKAR"/>
    <property type="match status" value="1"/>
</dbReference>
<feature type="binding site" evidence="17">
    <location>
        <begin position="88"/>
        <end position="89"/>
    </location>
    <ligand>
        <name>ATP</name>
        <dbReference type="ChEBI" id="CHEBI:30616"/>
    </ligand>
</feature>
<proteinExistence type="inferred from homology"/>
<accession>A0A4R0N7T1</accession>
<keyword evidence="6 19" id="KW-0812">Transmembrane</keyword>
<feature type="binding site" evidence="17">
    <location>
        <begin position="79"/>
        <end position="81"/>
    </location>
    <ligand>
        <name>ATP</name>
        <dbReference type="ChEBI" id="CHEBI:30616"/>
    </ligand>
</feature>
<protein>
    <submittedName>
        <fullName evidence="21">Diacylglycerol kinase family protein</fullName>
    </submittedName>
</protein>
<dbReference type="InterPro" id="IPR036945">
    <property type="entry name" value="DAGK_sf"/>
</dbReference>
<dbReference type="GO" id="GO:0005886">
    <property type="term" value="C:plasma membrane"/>
    <property type="evidence" value="ECO:0007669"/>
    <property type="project" value="UniProtKB-SubCell"/>
</dbReference>
<evidence type="ECO:0000256" key="13">
    <source>
        <dbReference type="ARBA" id="ARBA00023209"/>
    </source>
</evidence>
<dbReference type="Proteomes" id="UP000309594">
    <property type="component" value="Unassembled WGS sequence"/>
</dbReference>
<keyword evidence="9 17" id="KW-0067">ATP-binding</keyword>
<reference evidence="20 22" key="1">
    <citation type="submission" date="2019-02" db="EMBL/GenBank/DDBJ databases">
        <title>Pedobacter sp. RP-3-8 sp. nov., isolated from Arctic soil.</title>
        <authorList>
            <person name="Dahal R.H."/>
        </authorList>
    </citation>
    <scope>NUCLEOTIDE SEQUENCE [LARGE SCALE GENOMIC DNA]</scope>
    <source>
        <strain evidence="20 22">RP-3-8</strain>
    </source>
</reference>
<comment type="cofactor">
    <cofactor evidence="18">
        <name>Mg(2+)</name>
        <dbReference type="ChEBI" id="CHEBI:18420"/>
    </cofactor>
    <text evidence="18">Mn(2+), Zn(2+), Cd(2+) and Co(2+) support activity to lesser extents.</text>
</comment>
<keyword evidence="12 19" id="KW-0472">Membrane</keyword>
<feature type="transmembrane region" description="Helical" evidence="19">
    <location>
        <begin position="27"/>
        <end position="44"/>
    </location>
</feature>
<evidence type="ECO:0000256" key="18">
    <source>
        <dbReference type="PIRSR" id="PIRSR600829-4"/>
    </source>
</evidence>
<evidence type="ECO:0000256" key="17">
    <source>
        <dbReference type="PIRSR" id="PIRSR600829-3"/>
    </source>
</evidence>
<feature type="active site" description="Proton acceptor" evidence="15">
    <location>
        <position position="63"/>
    </location>
</feature>
<feature type="transmembrane region" description="Helical" evidence="19">
    <location>
        <begin position="90"/>
        <end position="111"/>
    </location>
</feature>
<evidence type="ECO:0000256" key="11">
    <source>
        <dbReference type="ARBA" id="ARBA00023098"/>
    </source>
</evidence>
<keyword evidence="5" id="KW-0808">Transferase</keyword>